<dbReference type="Proteomes" id="UP000059574">
    <property type="component" value="Chromosome"/>
</dbReference>
<dbReference type="NCBIfam" id="NF002964">
    <property type="entry name" value="PRK03635.1"/>
    <property type="match status" value="1"/>
</dbReference>
<comment type="similarity">
    <text evidence="1">Belongs to the LysR transcriptional regulatory family.</text>
</comment>
<evidence type="ECO:0000313" key="8">
    <source>
        <dbReference type="Proteomes" id="UP000059574"/>
    </source>
</evidence>
<dbReference type="InterPro" id="IPR005119">
    <property type="entry name" value="LysR_subst-bd"/>
</dbReference>
<keyword evidence="2" id="KW-0805">Transcription regulation</keyword>
<dbReference type="AlphaFoldDB" id="A0A0S2LVS2"/>
<keyword evidence="4" id="KW-0010">Activator</keyword>
<dbReference type="EMBL" id="CP013200">
    <property type="protein sequence ID" value="ALO65609.1"/>
    <property type="molecule type" value="Genomic_DNA"/>
</dbReference>
<dbReference type="RefSeq" id="WP_062286205.1">
    <property type="nucleotide sequence ID" value="NZ_CP013200.1"/>
</dbReference>
<keyword evidence="5" id="KW-0804">Transcription</keyword>
<dbReference type="Pfam" id="PF00126">
    <property type="entry name" value="HTH_1"/>
    <property type="match status" value="1"/>
</dbReference>
<dbReference type="Gene3D" id="1.10.10.10">
    <property type="entry name" value="Winged helix-like DNA-binding domain superfamily/Winged helix DNA-binding domain"/>
    <property type="match status" value="1"/>
</dbReference>
<dbReference type="GO" id="GO:0003677">
    <property type="term" value="F:DNA binding"/>
    <property type="evidence" value="ECO:0007669"/>
    <property type="project" value="UniProtKB-KW"/>
</dbReference>
<dbReference type="Gene3D" id="3.40.190.290">
    <property type="match status" value="1"/>
</dbReference>
<dbReference type="InterPro" id="IPR000847">
    <property type="entry name" value="LysR_HTH_N"/>
</dbReference>
<sequence length="295" mass="31913">MIRFQSEQLRTFLTVLESGTFDAAAHSLHVTASAVSQRIKAMEQEAGQVLLLRSAPISTTPAGAVVLKLARQMRQLEDDASAELEPNTGTRGSLTIVVNADSLATWFMDALALLPKDGRLNLELVREDEQHSVNLLRSGAVMAAVTATATPVQGCSSTPLGTMNYRAIASASFMEQWFPKGFTAEQLTAAPVIQFDRSDTLQNNFFTQVTGQHRSSPQHFIPDTIQFAEAVKLGLGWGMMPEAHCRDGLCSGHLVELLPGSLARIPLFWQRWKIQSQALDALSAVVAQAAAKALG</sequence>
<dbReference type="InterPro" id="IPR017685">
    <property type="entry name" value="ArgP"/>
</dbReference>
<dbReference type="PANTHER" id="PTHR30579:SF2">
    <property type="entry name" value="HTH-TYPE TRANSCRIPTIONAL REGULATOR ARGP"/>
    <property type="match status" value="1"/>
</dbReference>
<evidence type="ECO:0000313" key="7">
    <source>
        <dbReference type="EMBL" id="ALO65609.1"/>
    </source>
</evidence>
<dbReference type="NCBIfam" id="TIGR03298">
    <property type="entry name" value="argP"/>
    <property type="match status" value="1"/>
</dbReference>
<evidence type="ECO:0000256" key="1">
    <source>
        <dbReference type="ARBA" id="ARBA00009437"/>
    </source>
</evidence>
<organism evidence="7 8">
    <name type="scientific">Arthrobacter alpinus</name>
    <dbReference type="NCBI Taxonomy" id="656366"/>
    <lineage>
        <taxon>Bacteria</taxon>
        <taxon>Bacillati</taxon>
        <taxon>Actinomycetota</taxon>
        <taxon>Actinomycetes</taxon>
        <taxon>Micrococcales</taxon>
        <taxon>Micrococcaceae</taxon>
        <taxon>Arthrobacter</taxon>
    </lineage>
</organism>
<evidence type="ECO:0000256" key="2">
    <source>
        <dbReference type="ARBA" id="ARBA00023015"/>
    </source>
</evidence>
<dbReference type="InterPro" id="IPR036388">
    <property type="entry name" value="WH-like_DNA-bd_sf"/>
</dbReference>
<evidence type="ECO:0000256" key="5">
    <source>
        <dbReference type="ARBA" id="ARBA00023163"/>
    </source>
</evidence>
<dbReference type="PROSITE" id="PS50931">
    <property type="entry name" value="HTH_LYSR"/>
    <property type="match status" value="1"/>
</dbReference>
<evidence type="ECO:0000256" key="3">
    <source>
        <dbReference type="ARBA" id="ARBA00023125"/>
    </source>
</evidence>
<dbReference type="GO" id="GO:0003700">
    <property type="term" value="F:DNA-binding transcription factor activity"/>
    <property type="evidence" value="ECO:0007669"/>
    <property type="project" value="InterPro"/>
</dbReference>
<dbReference type="InterPro" id="IPR036390">
    <property type="entry name" value="WH_DNA-bd_sf"/>
</dbReference>
<protein>
    <recommendedName>
        <fullName evidence="6">HTH lysR-type domain-containing protein</fullName>
    </recommendedName>
</protein>
<dbReference type="SUPFAM" id="SSF53850">
    <property type="entry name" value="Periplasmic binding protein-like II"/>
    <property type="match status" value="1"/>
</dbReference>
<dbReference type="SUPFAM" id="SSF46785">
    <property type="entry name" value="Winged helix' DNA-binding domain"/>
    <property type="match status" value="1"/>
</dbReference>
<proteinExistence type="inferred from homology"/>
<dbReference type="Pfam" id="PF03466">
    <property type="entry name" value="LysR_substrate"/>
    <property type="match status" value="1"/>
</dbReference>
<keyword evidence="3" id="KW-0238">DNA-binding</keyword>
<reference evidence="7 8" key="2">
    <citation type="journal article" date="2016" name="J. Biotechnol.">
        <title>Complete genome sequence of Arthrobacter alpinus ERGS4:06, a yellow pigmented bacterium tolerant to cold and radiations isolated from Sikkim Himalaya.</title>
        <authorList>
            <person name="Kumar R."/>
            <person name="Singh D."/>
            <person name="Swarnkar M.K."/>
            <person name="Singh A.K."/>
            <person name="Kumar S."/>
        </authorList>
    </citation>
    <scope>NUCLEOTIDE SEQUENCE [LARGE SCALE GENOMIC DNA]</scope>
    <source>
        <strain evidence="7 8">ERGS4:06</strain>
    </source>
</reference>
<reference evidence="8" key="1">
    <citation type="submission" date="2015-11" db="EMBL/GenBank/DDBJ databases">
        <authorList>
            <person name="Kumar R."/>
            <person name="Singh D."/>
            <person name="Swarnkar M.K."/>
            <person name="Singh A.K."/>
            <person name="Kumar S."/>
        </authorList>
    </citation>
    <scope>NUCLEOTIDE SEQUENCE [LARGE SCALE GENOMIC DNA]</scope>
    <source>
        <strain evidence="8">ERGS4:06</strain>
    </source>
</reference>
<dbReference type="NCBIfam" id="NF009888">
    <property type="entry name" value="PRK13348.1"/>
    <property type="match status" value="1"/>
</dbReference>
<dbReference type="PANTHER" id="PTHR30579">
    <property type="entry name" value="TRANSCRIPTIONAL REGULATOR"/>
    <property type="match status" value="1"/>
</dbReference>
<feature type="domain" description="HTH lysR-type" evidence="6">
    <location>
        <begin position="4"/>
        <end position="60"/>
    </location>
</feature>
<name>A0A0S2LVS2_9MICC</name>
<dbReference type="InterPro" id="IPR050176">
    <property type="entry name" value="LTTR"/>
</dbReference>
<gene>
    <name evidence="7" type="ORF">AS189_02765</name>
</gene>
<evidence type="ECO:0000256" key="4">
    <source>
        <dbReference type="ARBA" id="ARBA00023159"/>
    </source>
</evidence>
<accession>A0A0S2LVS2</accession>
<evidence type="ECO:0000259" key="6">
    <source>
        <dbReference type="PROSITE" id="PS50931"/>
    </source>
</evidence>